<dbReference type="GO" id="GO:0004765">
    <property type="term" value="F:shikimate kinase activity"/>
    <property type="evidence" value="ECO:0007669"/>
    <property type="project" value="UniProtKB-UniRule"/>
</dbReference>
<keyword evidence="6 11" id="KW-0547">Nucleotide-binding</keyword>
<feature type="binding site" evidence="11">
    <location>
        <position position="58"/>
    </location>
    <ligand>
        <name>substrate</name>
    </ligand>
</feature>
<evidence type="ECO:0000256" key="1">
    <source>
        <dbReference type="ARBA" id="ARBA00004842"/>
    </source>
</evidence>
<feature type="binding site" evidence="11">
    <location>
        <position position="16"/>
    </location>
    <ligand>
        <name>Mg(2+)</name>
        <dbReference type="ChEBI" id="CHEBI:18420"/>
    </ligand>
</feature>
<keyword evidence="9 11" id="KW-0057">Aromatic amino acid biosynthesis</keyword>
<dbReference type="EC" id="2.7.1.71" evidence="3 11"/>
<dbReference type="PROSITE" id="PS01128">
    <property type="entry name" value="SHIKIMATE_KINASE"/>
    <property type="match status" value="1"/>
</dbReference>
<comment type="pathway">
    <text evidence="1 11">Metabolic intermediate biosynthesis; chorismate biosynthesis; chorismate from D-erythrose 4-phosphate and phosphoenolpyruvate: step 5/7.</text>
</comment>
<keyword evidence="11" id="KW-0963">Cytoplasm</keyword>
<dbReference type="KEGG" id="vgu:HYG85_19780"/>
<protein>
    <recommendedName>
        <fullName evidence="3 11">Shikimate kinase</fullName>
        <shortName evidence="11">SK</shortName>
        <ecNumber evidence="3 11">2.7.1.71</ecNumber>
    </recommendedName>
</protein>
<comment type="catalytic activity">
    <reaction evidence="10 11">
        <text>shikimate + ATP = 3-phosphoshikimate + ADP + H(+)</text>
        <dbReference type="Rhea" id="RHEA:13121"/>
        <dbReference type="ChEBI" id="CHEBI:15378"/>
        <dbReference type="ChEBI" id="CHEBI:30616"/>
        <dbReference type="ChEBI" id="CHEBI:36208"/>
        <dbReference type="ChEBI" id="CHEBI:145989"/>
        <dbReference type="ChEBI" id="CHEBI:456216"/>
        <dbReference type="EC" id="2.7.1.71"/>
    </reaction>
</comment>
<comment type="caution">
    <text evidence="11">Lacks conserved residue(s) required for the propagation of feature annotation.</text>
</comment>
<evidence type="ECO:0000256" key="11">
    <source>
        <dbReference type="HAMAP-Rule" id="MF_00109"/>
    </source>
</evidence>
<keyword evidence="11" id="KW-0479">Metal-binding</keyword>
<dbReference type="AlphaFoldDB" id="A0A8J8MDT2"/>
<dbReference type="Pfam" id="PF01202">
    <property type="entry name" value="SKI"/>
    <property type="match status" value="1"/>
</dbReference>
<dbReference type="PANTHER" id="PTHR21087:SF16">
    <property type="entry name" value="SHIKIMATE KINASE 1, CHLOROPLASTIC"/>
    <property type="match status" value="1"/>
</dbReference>
<keyword evidence="11" id="KW-0460">Magnesium</keyword>
<dbReference type="InterPro" id="IPR000623">
    <property type="entry name" value="Shikimate_kinase/TSH1"/>
</dbReference>
<dbReference type="RefSeq" id="WP_193774327.1">
    <property type="nucleotide sequence ID" value="NZ_CAJXUH010000001.1"/>
</dbReference>
<dbReference type="SUPFAM" id="SSF52540">
    <property type="entry name" value="P-loop containing nucleoside triphosphate hydrolases"/>
    <property type="match status" value="1"/>
</dbReference>
<feature type="binding site" evidence="11">
    <location>
        <position position="137"/>
    </location>
    <ligand>
        <name>substrate</name>
    </ligand>
</feature>
<evidence type="ECO:0000256" key="9">
    <source>
        <dbReference type="ARBA" id="ARBA00023141"/>
    </source>
</evidence>
<dbReference type="InterPro" id="IPR031322">
    <property type="entry name" value="Shikimate/glucono_kinase"/>
</dbReference>
<dbReference type="GO" id="GO:0009423">
    <property type="term" value="P:chorismate biosynthetic process"/>
    <property type="evidence" value="ECO:0007669"/>
    <property type="project" value="UniProtKB-UniRule"/>
</dbReference>
<dbReference type="HAMAP" id="MF_00109">
    <property type="entry name" value="Shikimate_kinase"/>
    <property type="match status" value="1"/>
</dbReference>
<comment type="cofactor">
    <cofactor evidence="11">
        <name>Mg(2+)</name>
        <dbReference type="ChEBI" id="CHEBI:18420"/>
    </cofactor>
    <text evidence="11">Binds 1 Mg(2+) ion per subunit.</text>
</comment>
<gene>
    <name evidence="11" type="primary">aroK</name>
    <name evidence="12" type="ORF">HYG85_19780</name>
</gene>
<keyword evidence="8 11" id="KW-0067">ATP-binding</keyword>
<dbReference type="Proteomes" id="UP000677305">
    <property type="component" value="Chromosome"/>
</dbReference>
<reference evidence="12 13" key="1">
    <citation type="submission" date="2020-07" db="EMBL/GenBank/DDBJ databases">
        <title>Vallitalea guaymasensis genome.</title>
        <authorList>
            <person name="Postec A."/>
        </authorList>
    </citation>
    <scope>NUCLEOTIDE SEQUENCE [LARGE SCALE GENOMIC DNA]</scope>
    <source>
        <strain evidence="12 13">Ra1766G1</strain>
    </source>
</reference>
<feature type="binding site" evidence="11">
    <location>
        <position position="118"/>
    </location>
    <ligand>
        <name>ATP</name>
        <dbReference type="ChEBI" id="CHEBI:30616"/>
    </ligand>
</feature>
<comment type="function">
    <text evidence="11">Catalyzes the specific phosphorylation of the 3-hydroxyl group of shikimic acid using ATP as a cosubstrate.</text>
</comment>
<evidence type="ECO:0000256" key="10">
    <source>
        <dbReference type="ARBA" id="ARBA00048567"/>
    </source>
</evidence>
<dbReference type="PRINTS" id="PR01100">
    <property type="entry name" value="SHIKIMTKNASE"/>
</dbReference>
<feature type="binding site" evidence="11">
    <location>
        <position position="34"/>
    </location>
    <ligand>
        <name>substrate</name>
    </ligand>
</feature>
<keyword evidence="4 11" id="KW-0028">Amino-acid biosynthesis</keyword>
<dbReference type="GO" id="GO:0005524">
    <property type="term" value="F:ATP binding"/>
    <property type="evidence" value="ECO:0007669"/>
    <property type="project" value="UniProtKB-UniRule"/>
</dbReference>
<evidence type="ECO:0000256" key="2">
    <source>
        <dbReference type="ARBA" id="ARBA00006997"/>
    </source>
</evidence>
<keyword evidence="5 11" id="KW-0808">Transferase</keyword>
<organism evidence="12 13">
    <name type="scientific">Vallitalea guaymasensis</name>
    <dbReference type="NCBI Taxonomy" id="1185412"/>
    <lineage>
        <taxon>Bacteria</taxon>
        <taxon>Bacillati</taxon>
        <taxon>Bacillota</taxon>
        <taxon>Clostridia</taxon>
        <taxon>Lachnospirales</taxon>
        <taxon>Vallitaleaceae</taxon>
        <taxon>Vallitalea</taxon>
    </lineage>
</organism>
<dbReference type="InterPro" id="IPR023000">
    <property type="entry name" value="Shikimate_kinase_CS"/>
</dbReference>
<accession>A0A8J8MDT2</accession>
<evidence type="ECO:0000256" key="8">
    <source>
        <dbReference type="ARBA" id="ARBA00022840"/>
    </source>
</evidence>
<dbReference type="GO" id="GO:0005829">
    <property type="term" value="C:cytosol"/>
    <property type="evidence" value="ECO:0007669"/>
    <property type="project" value="TreeGrafter"/>
</dbReference>
<dbReference type="EMBL" id="CP058561">
    <property type="protein sequence ID" value="QUH31038.1"/>
    <property type="molecule type" value="Genomic_DNA"/>
</dbReference>
<evidence type="ECO:0000256" key="6">
    <source>
        <dbReference type="ARBA" id="ARBA00022741"/>
    </source>
</evidence>
<comment type="similarity">
    <text evidence="2 11">Belongs to the shikimate kinase family.</text>
</comment>
<dbReference type="PANTHER" id="PTHR21087">
    <property type="entry name" value="SHIKIMATE KINASE"/>
    <property type="match status" value="1"/>
</dbReference>
<feature type="binding site" evidence="11">
    <location>
        <begin position="12"/>
        <end position="17"/>
    </location>
    <ligand>
        <name>ATP</name>
        <dbReference type="ChEBI" id="CHEBI:30616"/>
    </ligand>
</feature>
<comment type="subunit">
    <text evidence="11">Monomer.</text>
</comment>
<name>A0A8J8MDT2_9FIRM</name>
<evidence type="ECO:0000313" key="12">
    <source>
        <dbReference type="EMBL" id="QUH31038.1"/>
    </source>
</evidence>
<feature type="binding site" evidence="11">
    <location>
        <position position="80"/>
    </location>
    <ligand>
        <name>substrate</name>
    </ligand>
</feature>
<proteinExistence type="inferred from homology"/>
<evidence type="ECO:0000256" key="4">
    <source>
        <dbReference type="ARBA" id="ARBA00022605"/>
    </source>
</evidence>
<dbReference type="CDD" id="cd00464">
    <property type="entry name" value="SK"/>
    <property type="match status" value="1"/>
</dbReference>
<dbReference type="Gene3D" id="3.40.50.300">
    <property type="entry name" value="P-loop containing nucleotide triphosphate hydrolases"/>
    <property type="match status" value="1"/>
</dbReference>
<evidence type="ECO:0000256" key="7">
    <source>
        <dbReference type="ARBA" id="ARBA00022777"/>
    </source>
</evidence>
<keyword evidence="13" id="KW-1185">Reference proteome</keyword>
<sequence>MEENILLVGFMGSGKSVVGKELSKILNRDFIDTDTEIEKEENRSIKDIFNNDGEEYFRNLESKLLETLVNKNNCIISTGGGIVLRENNRELLKKIGKVIFLHADVEHILNNVKNDDTRPLLQTEDYATKVSEMLESREDKYLSSADIIIQTSGKGVESIAEEIITLL</sequence>
<dbReference type="GO" id="GO:0009073">
    <property type="term" value="P:aromatic amino acid family biosynthetic process"/>
    <property type="evidence" value="ECO:0007669"/>
    <property type="project" value="UniProtKB-KW"/>
</dbReference>
<dbReference type="GO" id="GO:0008652">
    <property type="term" value="P:amino acid biosynthetic process"/>
    <property type="evidence" value="ECO:0007669"/>
    <property type="project" value="UniProtKB-KW"/>
</dbReference>
<dbReference type="InterPro" id="IPR027417">
    <property type="entry name" value="P-loop_NTPase"/>
</dbReference>
<dbReference type="GO" id="GO:0000287">
    <property type="term" value="F:magnesium ion binding"/>
    <property type="evidence" value="ECO:0007669"/>
    <property type="project" value="UniProtKB-UniRule"/>
</dbReference>
<evidence type="ECO:0000256" key="3">
    <source>
        <dbReference type="ARBA" id="ARBA00012154"/>
    </source>
</evidence>
<dbReference type="UniPathway" id="UPA00053">
    <property type="reaction ID" value="UER00088"/>
</dbReference>
<evidence type="ECO:0000313" key="13">
    <source>
        <dbReference type="Proteomes" id="UP000677305"/>
    </source>
</evidence>
<comment type="subcellular location">
    <subcellularLocation>
        <location evidence="11">Cytoplasm</location>
    </subcellularLocation>
</comment>
<keyword evidence="7 11" id="KW-0418">Kinase</keyword>
<evidence type="ECO:0000256" key="5">
    <source>
        <dbReference type="ARBA" id="ARBA00022679"/>
    </source>
</evidence>